<evidence type="ECO:0000256" key="1">
    <source>
        <dbReference type="ARBA" id="ARBA00022801"/>
    </source>
</evidence>
<dbReference type="Pfam" id="PF00857">
    <property type="entry name" value="Isochorismatase"/>
    <property type="match status" value="1"/>
</dbReference>
<dbReference type="Gene3D" id="3.40.50.850">
    <property type="entry name" value="Isochorismatase-like"/>
    <property type="match status" value="1"/>
</dbReference>
<evidence type="ECO:0000313" key="3">
    <source>
        <dbReference type="EMBL" id="MBE9028536.1"/>
    </source>
</evidence>
<dbReference type="AlphaFoldDB" id="A0A928VH62"/>
<accession>A0A928VH62</accession>
<dbReference type="InterPro" id="IPR050272">
    <property type="entry name" value="Isochorismatase-like_hydrls"/>
</dbReference>
<dbReference type="EMBL" id="JADEXQ010000004">
    <property type="protein sequence ID" value="MBE9028536.1"/>
    <property type="molecule type" value="Genomic_DNA"/>
</dbReference>
<dbReference type="InterPro" id="IPR036380">
    <property type="entry name" value="Isochorismatase-like_sf"/>
</dbReference>
<dbReference type="SUPFAM" id="SSF52499">
    <property type="entry name" value="Isochorismatase-like hydrolases"/>
    <property type="match status" value="1"/>
</dbReference>
<dbReference type="PANTHER" id="PTHR43540:SF1">
    <property type="entry name" value="ISOCHORISMATASE HYDROLASE"/>
    <property type="match status" value="1"/>
</dbReference>
<sequence length="220" mass="23757">METAFGLNIPETLEDACTVDRTALIVYDMQIGILSQLQHGEAIKAQVIQVVEAARSVGLRTFFMRHMSLPKELSGVFQLKMAKAWQRAATVDQVNPWFLPTAPGFQLIPELTPLSSEAVFDKITMSAFEGTPLNIALRDCGIDTVIIVGVATEIGIEPTVRHAADLGYIPIVITDACGAGDAAAGERAIASLRFMGDAFFSTVEEICQILHQPQNSASSH</sequence>
<dbReference type="InterPro" id="IPR000868">
    <property type="entry name" value="Isochorismatase-like_dom"/>
</dbReference>
<evidence type="ECO:0000259" key="2">
    <source>
        <dbReference type="Pfam" id="PF00857"/>
    </source>
</evidence>
<keyword evidence="1 3" id="KW-0378">Hydrolase</keyword>
<gene>
    <name evidence="3" type="ORF">IQ266_02035</name>
</gene>
<organism evidence="3 4">
    <name type="scientific">Romeriopsis navalis LEGE 11480</name>
    <dbReference type="NCBI Taxonomy" id="2777977"/>
    <lineage>
        <taxon>Bacteria</taxon>
        <taxon>Bacillati</taxon>
        <taxon>Cyanobacteriota</taxon>
        <taxon>Cyanophyceae</taxon>
        <taxon>Leptolyngbyales</taxon>
        <taxon>Leptolyngbyaceae</taxon>
        <taxon>Romeriopsis</taxon>
        <taxon>Romeriopsis navalis</taxon>
    </lineage>
</organism>
<dbReference type="PANTHER" id="PTHR43540">
    <property type="entry name" value="PEROXYUREIDOACRYLATE/UREIDOACRYLATE AMIDOHYDROLASE-RELATED"/>
    <property type="match status" value="1"/>
</dbReference>
<keyword evidence="4" id="KW-1185">Reference proteome</keyword>
<name>A0A928VH62_9CYAN</name>
<dbReference type="Proteomes" id="UP000625316">
    <property type="component" value="Unassembled WGS sequence"/>
</dbReference>
<reference evidence="3" key="1">
    <citation type="submission" date="2020-10" db="EMBL/GenBank/DDBJ databases">
        <authorList>
            <person name="Castelo-Branco R."/>
            <person name="Eusebio N."/>
            <person name="Adriana R."/>
            <person name="Vieira A."/>
            <person name="Brugerolle De Fraissinette N."/>
            <person name="Rezende De Castro R."/>
            <person name="Schneider M.P."/>
            <person name="Vasconcelos V."/>
            <person name="Leao P.N."/>
        </authorList>
    </citation>
    <scope>NUCLEOTIDE SEQUENCE</scope>
    <source>
        <strain evidence="3">LEGE 11480</strain>
    </source>
</reference>
<dbReference type="RefSeq" id="WP_264323360.1">
    <property type="nucleotide sequence ID" value="NZ_JADEXQ010000004.1"/>
</dbReference>
<dbReference type="GO" id="GO:0016787">
    <property type="term" value="F:hydrolase activity"/>
    <property type="evidence" value="ECO:0007669"/>
    <property type="project" value="UniProtKB-KW"/>
</dbReference>
<protein>
    <submittedName>
        <fullName evidence="3">Cysteine hydrolase</fullName>
    </submittedName>
</protein>
<dbReference type="CDD" id="cd00431">
    <property type="entry name" value="cysteine_hydrolases"/>
    <property type="match status" value="1"/>
</dbReference>
<evidence type="ECO:0000313" key="4">
    <source>
        <dbReference type="Proteomes" id="UP000625316"/>
    </source>
</evidence>
<feature type="domain" description="Isochorismatase-like" evidence="2">
    <location>
        <begin position="22"/>
        <end position="196"/>
    </location>
</feature>
<proteinExistence type="predicted"/>
<comment type="caution">
    <text evidence="3">The sequence shown here is derived from an EMBL/GenBank/DDBJ whole genome shotgun (WGS) entry which is preliminary data.</text>
</comment>